<keyword evidence="3" id="KW-1185">Reference proteome</keyword>
<organism evidence="2 3">
    <name type="scientific">Ancylostoma ceylanicum</name>
    <dbReference type="NCBI Taxonomy" id="53326"/>
    <lineage>
        <taxon>Eukaryota</taxon>
        <taxon>Metazoa</taxon>
        <taxon>Ecdysozoa</taxon>
        <taxon>Nematoda</taxon>
        <taxon>Chromadorea</taxon>
        <taxon>Rhabditida</taxon>
        <taxon>Rhabditina</taxon>
        <taxon>Rhabditomorpha</taxon>
        <taxon>Strongyloidea</taxon>
        <taxon>Ancylostomatidae</taxon>
        <taxon>Ancylostomatinae</taxon>
        <taxon>Ancylostoma</taxon>
    </lineage>
</organism>
<dbReference type="EMBL" id="JARK01001484">
    <property type="protein sequence ID" value="EYB96678.1"/>
    <property type="molecule type" value="Genomic_DNA"/>
</dbReference>
<dbReference type="Proteomes" id="UP000024635">
    <property type="component" value="Unassembled WGS sequence"/>
</dbReference>
<dbReference type="AlphaFoldDB" id="A0A016T140"/>
<gene>
    <name evidence="2" type="primary">Acey_s0148.g2667</name>
    <name evidence="2" type="ORF">Y032_0148g2667</name>
</gene>
<feature type="chain" id="PRO_5001487434" evidence="1">
    <location>
        <begin position="21"/>
        <end position="137"/>
    </location>
</feature>
<protein>
    <submittedName>
        <fullName evidence="2">Uncharacterized protein</fullName>
    </submittedName>
</protein>
<evidence type="ECO:0000313" key="3">
    <source>
        <dbReference type="Proteomes" id="UP000024635"/>
    </source>
</evidence>
<proteinExistence type="predicted"/>
<keyword evidence="1" id="KW-0732">Signal</keyword>
<evidence type="ECO:0000256" key="1">
    <source>
        <dbReference type="SAM" id="SignalP"/>
    </source>
</evidence>
<accession>A0A016T140</accession>
<reference evidence="3" key="1">
    <citation type="journal article" date="2015" name="Nat. Genet.">
        <title>The genome and transcriptome of the zoonotic hookworm Ancylostoma ceylanicum identify infection-specific gene families.</title>
        <authorList>
            <person name="Schwarz E.M."/>
            <person name="Hu Y."/>
            <person name="Antoshechkin I."/>
            <person name="Miller M.M."/>
            <person name="Sternberg P.W."/>
            <person name="Aroian R.V."/>
        </authorList>
    </citation>
    <scope>NUCLEOTIDE SEQUENCE</scope>
    <source>
        <strain evidence="3">HY135</strain>
    </source>
</reference>
<feature type="signal peptide" evidence="1">
    <location>
        <begin position="1"/>
        <end position="20"/>
    </location>
</feature>
<name>A0A016T140_9BILA</name>
<sequence>MNSFYLFVAFIVAVSQRTEASFPFGYVNDYPSFGLPHMHGHFPYFGAVAAPAPYVHHPVHYMHAAPIMSAPAIMPHHPAFTAFPTYTPHYYPARKELRNVAGAIQREKELLTDVTLRIPLRARKLAALRAHLQKNFN</sequence>
<evidence type="ECO:0000313" key="2">
    <source>
        <dbReference type="EMBL" id="EYB96678.1"/>
    </source>
</evidence>
<comment type="caution">
    <text evidence="2">The sequence shown here is derived from an EMBL/GenBank/DDBJ whole genome shotgun (WGS) entry which is preliminary data.</text>
</comment>